<reference evidence="4" key="1">
    <citation type="journal article" date="2019" name="Int. J. Syst. Evol. Microbiol.">
        <title>The Global Catalogue of Microorganisms (GCM) 10K type strain sequencing project: providing services to taxonomists for standard genome sequencing and annotation.</title>
        <authorList>
            <consortium name="The Broad Institute Genomics Platform"/>
            <consortium name="The Broad Institute Genome Sequencing Center for Infectious Disease"/>
            <person name="Wu L."/>
            <person name="Ma J."/>
        </authorList>
    </citation>
    <scope>NUCLEOTIDE SEQUENCE [LARGE SCALE GENOMIC DNA]</scope>
    <source>
        <strain evidence="4">JCM 18715</strain>
    </source>
</reference>
<evidence type="ECO:0000313" key="4">
    <source>
        <dbReference type="Proteomes" id="UP001500547"/>
    </source>
</evidence>
<organism evidence="3 4">
    <name type="scientific">Viridibacterium curvum</name>
    <dbReference type="NCBI Taxonomy" id="1101404"/>
    <lineage>
        <taxon>Bacteria</taxon>
        <taxon>Pseudomonadati</taxon>
        <taxon>Pseudomonadota</taxon>
        <taxon>Betaproteobacteria</taxon>
        <taxon>Rhodocyclales</taxon>
        <taxon>Rhodocyclaceae</taxon>
        <taxon>Viridibacterium</taxon>
    </lineage>
</organism>
<keyword evidence="2" id="KW-0812">Transmembrane</keyword>
<evidence type="ECO:0000256" key="1">
    <source>
        <dbReference type="SAM" id="MobiDB-lite"/>
    </source>
</evidence>
<feature type="transmembrane region" description="Helical" evidence="2">
    <location>
        <begin position="12"/>
        <end position="30"/>
    </location>
</feature>
<keyword evidence="2" id="KW-0472">Membrane</keyword>
<accession>A0ABP9QRF8</accession>
<dbReference type="Proteomes" id="UP001500547">
    <property type="component" value="Unassembled WGS sequence"/>
</dbReference>
<protein>
    <submittedName>
        <fullName evidence="3">Uncharacterized protein</fullName>
    </submittedName>
</protein>
<gene>
    <name evidence="3" type="ORF">GCM10025770_22770</name>
</gene>
<proteinExistence type="predicted"/>
<sequence length="246" mass="27539">MKPASQPSRTEIVLVLLMTALLLGGIYFVLKSDAVVTTESETETVETADEGDESAEGQDETCEQASGAEIAAACEPREQARFEVSRLEGQGELALMFSDEIAEQVWLIFRAHKCESENVTVYTRRDHPESLVVSRCERVSQPKKEGQEDVLEREYKIMVVVREDRIYELANASEYGFMNASGSVGYVTDMNADGHLELWLYGRVCECDGLKEGETCECEGTKIVEHFEGELRPYTSELNAKRATRD</sequence>
<comment type="caution">
    <text evidence="3">The sequence shown here is derived from an EMBL/GenBank/DDBJ whole genome shotgun (WGS) entry which is preliminary data.</text>
</comment>
<keyword evidence="4" id="KW-1185">Reference proteome</keyword>
<name>A0ABP9QRF8_9RHOO</name>
<evidence type="ECO:0000256" key="2">
    <source>
        <dbReference type="SAM" id="Phobius"/>
    </source>
</evidence>
<dbReference type="EMBL" id="BAABLD010000008">
    <property type="protein sequence ID" value="GAA5166142.1"/>
    <property type="molecule type" value="Genomic_DNA"/>
</dbReference>
<dbReference type="RefSeq" id="WP_345533078.1">
    <property type="nucleotide sequence ID" value="NZ_BAABLD010000008.1"/>
</dbReference>
<feature type="compositionally biased region" description="Acidic residues" evidence="1">
    <location>
        <begin position="40"/>
        <end position="62"/>
    </location>
</feature>
<evidence type="ECO:0000313" key="3">
    <source>
        <dbReference type="EMBL" id="GAA5166142.1"/>
    </source>
</evidence>
<keyword evidence="2" id="KW-1133">Transmembrane helix</keyword>
<feature type="region of interest" description="Disordered" evidence="1">
    <location>
        <begin position="39"/>
        <end position="66"/>
    </location>
</feature>